<comment type="similarity">
    <text evidence="1">Belongs to the 'phage' integrase family.</text>
</comment>
<dbReference type="GO" id="GO:0003677">
    <property type="term" value="F:DNA binding"/>
    <property type="evidence" value="ECO:0007669"/>
    <property type="project" value="UniProtKB-KW"/>
</dbReference>
<dbReference type="PROSITE" id="PS51898">
    <property type="entry name" value="TYR_RECOMBINASE"/>
    <property type="match status" value="1"/>
</dbReference>
<dbReference type="Proteomes" id="UP000501558">
    <property type="component" value="Chromosome"/>
</dbReference>
<accession>A0AAE6YLT0</accession>
<dbReference type="InterPro" id="IPR010998">
    <property type="entry name" value="Integrase_recombinase_N"/>
</dbReference>
<dbReference type="GO" id="GO:0015074">
    <property type="term" value="P:DNA integration"/>
    <property type="evidence" value="ECO:0007669"/>
    <property type="project" value="UniProtKB-KW"/>
</dbReference>
<evidence type="ECO:0000256" key="3">
    <source>
        <dbReference type="ARBA" id="ARBA00023125"/>
    </source>
</evidence>
<keyword evidence="3" id="KW-0238">DNA-binding</keyword>
<evidence type="ECO:0000259" key="5">
    <source>
        <dbReference type="PROSITE" id="PS51898"/>
    </source>
</evidence>
<dbReference type="InterPro" id="IPR013762">
    <property type="entry name" value="Integrase-like_cat_sf"/>
</dbReference>
<reference evidence="6 7" key="1">
    <citation type="submission" date="2019-12" db="EMBL/GenBank/DDBJ databases">
        <title>Whole genome sequences of Lactococcus raffinolactis strains isolated from sewage.</title>
        <authorList>
            <person name="Ybazeta G."/>
            <person name="Ross M."/>
            <person name="Brabant-Kirwan D."/>
            <person name="Saleh M."/>
            <person name="Dillon J.A."/>
            <person name="Splinter K."/>
            <person name="Nokhbeh R."/>
        </authorList>
    </citation>
    <scope>NUCLEOTIDE SEQUENCE [LARGE SCALE GENOMIC DNA]</scope>
    <source>
        <strain evidence="6 7">Lr_19_14</strain>
    </source>
</reference>
<dbReference type="GO" id="GO:0006310">
    <property type="term" value="P:DNA recombination"/>
    <property type="evidence" value="ECO:0007669"/>
    <property type="project" value="UniProtKB-KW"/>
</dbReference>
<dbReference type="PANTHER" id="PTHR30629">
    <property type="entry name" value="PROPHAGE INTEGRASE"/>
    <property type="match status" value="1"/>
</dbReference>
<sequence>MYYEKRTSKKGKTRYLVLEDFIEPLTGKKKRLTVTYYQNTSKARKQAERDLKDKIDEVVGKYLYSYSSEEIKTFAQLRDDWLFIWKPTVKKVTVNRELMILKRITELIPDDYLIERITKRLLVNILREYKIKYKSTHSTMQHIKSTLNKIFDHAVDNDLIPYSPSRDIRIRATAEEKKQKRERSDAKYLEPYEFAALIDRLLHRRNQNYRDLALFMGLCGLRVGEATALSEADFDFKSNTVRIDKSLQTHDLSPEDYYIDTTKTEASVRTVLLPKVAVDAVKNAIERGKKLDAYIEKYLKKHTNNRGYYRHSDFDFDFIFRTEYGSPISQNSFYNLLQRVNVELVRKCEKLYGFKWTKNAVTHSYRHIQATYLQDSSVSEREILARIGHANRLTLSAYTHQSSKALDQTDSVKALDKITKELGLVS</sequence>
<evidence type="ECO:0000313" key="6">
    <source>
        <dbReference type="EMBL" id="QIW58391.1"/>
    </source>
</evidence>
<keyword evidence="2" id="KW-0229">DNA integration</keyword>
<dbReference type="Gene3D" id="1.10.150.130">
    <property type="match status" value="1"/>
</dbReference>
<gene>
    <name evidence="6" type="ORF">GU334_05495</name>
</gene>
<evidence type="ECO:0000256" key="2">
    <source>
        <dbReference type="ARBA" id="ARBA00022908"/>
    </source>
</evidence>
<dbReference type="InterPro" id="IPR002104">
    <property type="entry name" value="Integrase_catalytic"/>
</dbReference>
<keyword evidence="7" id="KW-1185">Reference proteome</keyword>
<proteinExistence type="inferred from homology"/>
<evidence type="ECO:0000256" key="1">
    <source>
        <dbReference type="ARBA" id="ARBA00008857"/>
    </source>
</evidence>
<dbReference type="SUPFAM" id="SSF56349">
    <property type="entry name" value="DNA breaking-rejoining enzymes"/>
    <property type="match status" value="1"/>
</dbReference>
<dbReference type="EMBL" id="CP047628">
    <property type="protein sequence ID" value="QIW58391.1"/>
    <property type="molecule type" value="Genomic_DNA"/>
</dbReference>
<evidence type="ECO:0000256" key="4">
    <source>
        <dbReference type="ARBA" id="ARBA00023172"/>
    </source>
</evidence>
<evidence type="ECO:0000313" key="7">
    <source>
        <dbReference type="Proteomes" id="UP000501558"/>
    </source>
</evidence>
<dbReference type="InterPro" id="IPR011010">
    <property type="entry name" value="DNA_brk_join_enz"/>
</dbReference>
<dbReference type="Pfam" id="PF00589">
    <property type="entry name" value="Phage_integrase"/>
    <property type="match status" value="1"/>
</dbReference>
<organism evidence="6 7">
    <name type="scientific">Pseudolactococcus raffinolactis</name>
    <dbReference type="NCBI Taxonomy" id="1366"/>
    <lineage>
        <taxon>Bacteria</taxon>
        <taxon>Bacillati</taxon>
        <taxon>Bacillota</taxon>
        <taxon>Bacilli</taxon>
        <taxon>Lactobacillales</taxon>
        <taxon>Streptococcaceae</taxon>
        <taxon>Pseudolactococcus</taxon>
    </lineage>
</organism>
<dbReference type="PANTHER" id="PTHR30629:SF2">
    <property type="entry name" value="PROPHAGE INTEGRASE INTS-RELATED"/>
    <property type="match status" value="1"/>
</dbReference>
<keyword evidence="4" id="KW-0233">DNA recombination</keyword>
<dbReference type="InterPro" id="IPR050808">
    <property type="entry name" value="Phage_Integrase"/>
</dbReference>
<dbReference type="RefSeq" id="WP_167841301.1">
    <property type="nucleotide sequence ID" value="NZ_CP047628.1"/>
</dbReference>
<protein>
    <submittedName>
        <fullName evidence="6">Tyrosine-type recombinase/integrase</fullName>
    </submittedName>
</protein>
<feature type="domain" description="Tyr recombinase" evidence="5">
    <location>
        <begin position="184"/>
        <end position="411"/>
    </location>
</feature>
<name>A0AAE6YLT0_9LACT</name>
<dbReference type="AlphaFoldDB" id="A0AAE6YLT0"/>
<dbReference type="Gene3D" id="1.10.443.10">
    <property type="entry name" value="Intergrase catalytic core"/>
    <property type="match status" value="1"/>
</dbReference>